<dbReference type="Proteomes" id="UP000048949">
    <property type="component" value="Unassembled WGS sequence"/>
</dbReference>
<evidence type="ECO:0008006" key="4">
    <source>
        <dbReference type="Google" id="ProtNLM"/>
    </source>
</evidence>
<dbReference type="STRING" id="282199.GCA_001049735_00510"/>
<evidence type="ECO:0000313" key="2">
    <source>
        <dbReference type="EMBL" id="CRK74479.1"/>
    </source>
</evidence>
<gene>
    <name evidence="2" type="ORF">NIG5292_00510</name>
</gene>
<proteinExistence type="predicted"/>
<reference evidence="2 3" key="1">
    <citation type="submission" date="2015-04" db="EMBL/GenBank/DDBJ databases">
        <authorList>
            <person name="Syromyatnikov M.Y."/>
            <person name="Popov V.N."/>
        </authorList>
    </citation>
    <scope>NUCLEOTIDE SEQUENCE [LARGE SCALE GENOMIC DNA]</scope>
    <source>
        <strain evidence="2 3">CECT 5292</strain>
    </source>
</reference>
<dbReference type="AlphaFoldDB" id="A0A0U1NIW7"/>
<evidence type="ECO:0000256" key="1">
    <source>
        <dbReference type="SAM" id="Phobius"/>
    </source>
</evidence>
<protein>
    <recommendedName>
        <fullName evidence="4">Dihydroorotate dehydrogenase</fullName>
    </recommendedName>
</protein>
<keyword evidence="1" id="KW-1133">Transmembrane helix</keyword>
<accession>A0A0U1NIW7</accession>
<feature type="transmembrane region" description="Helical" evidence="1">
    <location>
        <begin position="76"/>
        <end position="94"/>
    </location>
</feature>
<dbReference type="EMBL" id="CVQV01000003">
    <property type="protein sequence ID" value="CRK74479.1"/>
    <property type="molecule type" value="Genomic_DNA"/>
</dbReference>
<keyword evidence="3" id="KW-1185">Reference proteome</keyword>
<organism evidence="2 3">
    <name type="scientific">Nereida ignava</name>
    <dbReference type="NCBI Taxonomy" id="282199"/>
    <lineage>
        <taxon>Bacteria</taxon>
        <taxon>Pseudomonadati</taxon>
        <taxon>Pseudomonadota</taxon>
        <taxon>Alphaproteobacteria</taxon>
        <taxon>Rhodobacterales</taxon>
        <taxon>Roseobacteraceae</taxon>
        <taxon>Nereida</taxon>
    </lineage>
</organism>
<keyword evidence="1" id="KW-0472">Membrane</keyword>
<sequence length="135" mass="14097">MTDKSRSKPLDAAQLDTLFEAASNVEIAPTEALLARLTEDAVEVHDGALVASSEQNAKGASLKNTLQNLWQEMGGWRALGGLTAVLAIGVMIGFNPPDVAMASLQDLGLVASDEVLLVGLEGDWFGFDAIEGAEG</sequence>
<name>A0A0U1NIW7_9RHOB</name>
<dbReference type="RefSeq" id="WP_048597785.1">
    <property type="nucleotide sequence ID" value="NZ_CBFHGK010000001.1"/>
</dbReference>
<evidence type="ECO:0000313" key="3">
    <source>
        <dbReference type="Proteomes" id="UP000048949"/>
    </source>
</evidence>
<keyword evidence="1" id="KW-0812">Transmembrane</keyword>
<dbReference type="OrthoDB" id="7863719at2"/>